<keyword evidence="10" id="KW-1185">Reference proteome</keyword>
<evidence type="ECO:0000256" key="3">
    <source>
        <dbReference type="ARBA" id="ARBA00022448"/>
    </source>
</evidence>
<evidence type="ECO:0000256" key="4">
    <source>
        <dbReference type="ARBA" id="ARBA00022692"/>
    </source>
</evidence>
<feature type="domain" description="Cation/H+ exchanger transmembrane" evidence="8">
    <location>
        <begin position="16"/>
        <end position="383"/>
    </location>
</feature>
<reference evidence="9 10" key="1">
    <citation type="submission" date="2021-04" db="EMBL/GenBank/DDBJ databases">
        <authorList>
            <person name="Ivanova A."/>
        </authorList>
    </citation>
    <scope>NUCLEOTIDE SEQUENCE [LARGE SCALE GENOMIC DNA]</scope>
    <source>
        <strain evidence="9 10">G18</strain>
    </source>
</reference>
<feature type="transmembrane region" description="Helical" evidence="7">
    <location>
        <begin position="6"/>
        <end position="26"/>
    </location>
</feature>
<dbReference type="InterPro" id="IPR006153">
    <property type="entry name" value="Cation/H_exchanger_TM"/>
</dbReference>
<feature type="transmembrane region" description="Helical" evidence="7">
    <location>
        <begin position="371"/>
        <end position="390"/>
    </location>
</feature>
<comment type="subcellular location">
    <subcellularLocation>
        <location evidence="1">Membrane</location>
        <topology evidence="1">Multi-pass membrane protein</topology>
    </subcellularLocation>
</comment>
<keyword evidence="3" id="KW-0813">Transport</keyword>
<proteinExistence type="inferred from homology"/>
<feature type="transmembrane region" description="Helical" evidence="7">
    <location>
        <begin position="63"/>
        <end position="84"/>
    </location>
</feature>
<evidence type="ECO:0000313" key="9">
    <source>
        <dbReference type="EMBL" id="MBP3955941.1"/>
    </source>
</evidence>
<dbReference type="Gene3D" id="1.20.1530.20">
    <property type="match status" value="1"/>
</dbReference>
<dbReference type="Pfam" id="PF00999">
    <property type="entry name" value="Na_H_Exchanger"/>
    <property type="match status" value="1"/>
</dbReference>
<feature type="transmembrane region" description="Helical" evidence="7">
    <location>
        <begin position="118"/>
        <end position="137"/>
    </location>
</feature>
<gene>
    <name evidence="9" type="ORF">J8F10_11660</name>
</gene>
<evidence type="ECO:0000313" key="10">
    <source>
        <dbReference type="Proteomes" id="UP000676565"/>
    </source>
</evidence>
<organism evidence="9 10">
    <name type="scientific">Gemmata palustris</name>
    <dbReference type="NCBI Taxonomy" id="2822762"/>
    <lineage>
        <taxon>Bacteria</taxon>
        <taxon>Pseudomonadati</taxon>
        <taxon>Planctomycetota</taxon>
        <taxon>Planctomycetia</taxon>
        <taxon>Gemmatales</taxon>
        <taxon>Gemmataceae</taxon>
        <taxon>Gemmata</taxon>
    </lineage>
</organism>
<comment type="similarity">
    <text evidence="2">Belongs to the monovalent cation:proton antiporter 2 (CPA2) transporter (TC 2.A.37) family.</text>
</comment>
<feature type="transmembrane region" description="Helical" evidence="7">
    <location>
        <begin position="343"/>
        <end position="364"/>
    </location>
</feature>
<keyword evidence="4 7" id="KW-0812">Transmembrane</keyword>
<evidence type="ECO:0000256" key="7">
    <source>
        <dbReference type="SAM" id="Phobius"/>
    </source>
</evidence>
<feature type="transmembrane region" description="Helical" evidence="7">
    <location>
        <begin position="91"/>
        <end position="112"/>
    </location>
</feature>
<feature type="transmembrane region" description="Helical" evidence="7">
    <location>
        <begin position="149"/>
        <end position="175"/>
    </location>
</feature>
<dbReference type="InterPro" id="IPR038770">
    <property type="entry name" value="Na+/solute_symporter_sf"/>
</dbReference>
<evidence type="ECO:0000256" key="6">
    <source>
        <dbReference type="ARBA" id="ARBA00023136"/>
    </source>
</evidence>
<evidence type="ECO:0000256" key="1">
    <source>
        <dbReference type="ARBA" id="ARBA00004141"/>
    </source>
</evidence>
<feature type="transmembrane region" description="Helical" evidence="7">
    <location>
        <begin position="33"/>
        <end position="51"/>
    </location>
</feature>
<feature type="transmembrane region" description="Helical" evidence="7">
    <location>
        <begin position="309"/>
        <end position="331"/>
    </location>
</feature>
<keyword evidence="6 7" id="KW-0472">Membrane</keyword>
<dbReference type="PANTHER" id="PTHR42751">
    <property type="entry name" value="SODIUM/HYDROGEN EXCHANGER FAMILY/TRKA DOMAIN PROTEIN"/>
    <property type="match status" value="1"/>
</dbReference>
<sequence>MPHEMSLIAIIAIGLTLAFIFGFVAVRLRLPALVGYLLAGIAIGPFTPGFVGDAKLAHQLAEIGVILLMFGVGMHFSVGDLWAVRKVALPGAVAQIAAATAMGVGASAVWGWSLGAGLVFGLALSVASTVVLLKALEARDRLGTPDGRIAIGWLIVEDLAIVLALVVLPALAGVLGGTAPGGTEGAGLWRPLGLALGKVAVFVALMLVVGTRVFPWLLKRVEETGSRELFTLAVVGQSVGIAFAATEVFGVSLALGAFFAGMVLNESESGHRAVKSLQPLEDVFAVLFFVSVGMLFDPQVLIDQPLRVLAVLGIIVVGKSVAALGIVLALGGSRATALSVSAALAQIGEFSFILAGLGIVLGLLPSEGQSLIVAGAILSITFNPLAFYAADRWSRRGAGEPSEEETAVTVSVR</sequence>
<comment type="caution">
    <text evidence="9">The sequence shown here is derived from an EMBL/GenBank/DDBJ whole genome shotgun (WGS) entry which is preliminary data.</text>
</comment>
<protein>
    <submittedName>
        <fullName evidence="9">Cation:proton antiporter</fullName>
    </submittedName>
</protein>
<evidence type="ECO:0000256" key="5">
    <source>
        <dbReference type="ARBA" id="ARBA00022989"/>
    </source>
</evidence>
<evidence type="ECO:0000259" key="8">
    <source>
        <dbReference type="Pfam" id="PF00999"/>
    </source>
</evidence>
<feature type="transmembrane region" description="Helical" evidence="7">
    <location>
        <begin position="230"/>
        <end position="263"/>
    </location>
</feature>
<feature type="transmembrane region" description="Helical" evidence="7">
    <location>
        <begin position="283"/>
        <end position="302"/>
    </location>
</feature>
<keyword evidence="5 7" id="KW-1133">Transmembrane helix</keyword>
<dbReference type="Proteomes" id="UP000676565">
    <property type="component" value="Unassembled WGS sequence"/>
</dbReference>
<accession>A0ABS5BQE6</accession>
<dbReference type="PANTHER" id="PTHR42751:SF1">
    <property type="entry name" value="CATION_PROTON ANTIPORTER YBAL-RELATED"/>
    <property type="match status" value="1"/>
</dbReference>
<dbReference type="EMBL" id="JAGKQQ010000001">
    <property type="protein sequence ID" value="MBP3955941.1"/>
    <property type="molecule type" value="Genomic_DNA"/>
</dbReference>
<name>A0ABS5BQE6_9BACT</name>
<evidence type="ECO:0000256" key="2">
    <source>
        <dbReference type="ARBA" id="ARBA00005551"/>
    </source>
</evidence>
<feature type="transmembrane region" description="Helical" evidence="7">
    <location>
        <begin position="195"/>
        <end position="218"/>
    </location>
</feature>